<dbReference type="InterPro" id="IPR001623">
    <property type="entry name" value="DnaJ_domain"/>
</dbReference>
<gene>
    <name evidence="2" type="ORF">SAMN05216241_10664</name>
</gene>
<keyword evidence="3" id="KW-1185">Reference proteome</keyword>
<organism evidence="2 3">
    <name type="scientific">Limimonas halophila</name>
    <dbReference type="NCBI Taxonomy" id="1082479"/>
    <lineage>
        <taxon>Bacteria</taxon>
        <taxon>Pseudomonadati</taxon>
        <taxon>Pseudomonadota</taxon>
        <taxon>Alphaproteobacteria</taxon>
        <taxon>Rhodospirillales</taxon>
        <taxon>Rhodovibrionaceae</taxon>
        <taxon>Limimonas</taxon>
    </lineage>
</organism>
<feature type="domain" description="J" evidence="1">
    <location>
        <begin position="318"/>
        <end position="377"/>
    </location>
</feature>
<protein>
    <recommendedName>
        <fullName evidence="1">J domain-containing protein</fullName>
    </recommendedName>
</protein>
<dbReference type="EMBL" id="FNCE01000006">
    <property type="protein sequence ID" value="SDG16251.1"/>
    <property type="molecule type" value="Genomic_DNA"/>
</dbReference>
<evidence type="ECO:0000313" key="3">
    <source>
        <dbReference type="Proteomes" id="UP000199415"/>
    </source>
</evidence>
<proteinExistence type="predicted"/>
<dbReference type="Gene3D" id="1.10.287.110">
    <property type="entry name" value="DnaJ domain"/>
    <property type="match status" value="1"/>
</dbReference>
<dbReference type="SMART" id="SM00271">
    <property type="entry name" value="DnaJ"/>
    <property type="match status" value="1"/>
</dbReference>
<dbReference type="CDD" id="cd06257">
    <property type="entry name" value="DnaJ"/>
    <property type="match status" value="1"/>
</dbReference>
<dbReference type="SUPFAM" id="SSF46565">
    <property type="entry name" value="Chaperone J-domain"/>
    <property type="match status" value="1"/>
</dbReference>
<dbReference type="PROSITE" id="PS50076">
    <property type="entry name" value="DNAJ_2"/>
    <property type="match status" value="1"/>
</dbReference>
<dbReference type="Proteomes" id="UP000199415">
    <property type="component" value="Unassembled WGS sequence"/>
</dbReference>
<evidence type="ECO:0000259" key="1">
    <source>
        <dbReference type="PROSITE" id="PS50076"/>
    </source>
</evidence>
<dbReference type="AlphaFoldDB" id="A0A1G7RZT2"/>
<evidence type="ECO:0000313" key="2">
    <source>
        <dbReference type="EMBL" id="SDG16251.1"/>
    </source>
</evidence>
<name>A0A1G7RZT2_9PROT</name>
<dbReference type="InterPro" id="IPR036869">
    <property type="entry name" value="J_dom_sf"/>
</dbReference>
<dbReference type="STRING" id="1082479.SAMN05216241_10664"/>
<reference evidence="2 3" key="1">
    <citation type="submission" date="2016-10" db="EMBL/GenBank/DDBJ databases">
        <authorList>
            <person name="de Groot N.N."/>
        </authorList>
    </citation>
    <scope>NUCLEOTIDE SEQUENCE [LARGE SCALE GENOMIC DNA]</scope>
    <source>
        <strain evidence="2 3">DSM 25584</strain>
    </source>
</reference>
<accession>A0A1G7RZT2</accession>
<sequence length="377" mass="40714">MRPHPADTTVMAWHARHEHGERREVVGFTYREALVRDCAPLPGEPPGHVPLPTWQGRLQGPTVSDVVVAEGDGTYRLCGWADLQASNGEIVTAHPDEEPTGPFRPGCVASGRPVARHGDFEIVERHGSVGVHPLTVRLASALFDSEREALAHIADLAAYAWEYELERRLRLYTAVRDGVPVEPALAAGDSISQQVENQVLREACTFLGVNPDGPADRPRDRAARPDAASGAIVRMALRDDGTVHGELLVGIAGYGAGTALHALTTGQLVDLLRAVRADGLQDDVDLLEAFLDAADPAWRERTHTADRRTTGKPDALPDPFEVLGLDPGTATIEDVKRAYRHAMKAAHPDTSGLPPWFAQTINHAYAAAASALDKDMR</sequence>